<dbReference type="PANTHER" id="PTHR30558">
    <property type="entry name" value="EXBD MEMBRANE COMPONENT OF PMF-DRIVEN MACROMOLECULE IMPORT SYSTEM"/>
    <property type="match status" value="1"/>
</dbReference>
<dbReference type="InterPro" id="IPR003400">
    <property type="entry name" value="ExbD"/>
</dbReference>
<organism evidence="8 9">
    <name type="scientific">Donghicola eburneus</name>
    <dbReference type="NCBI Taxonomy" id="393278"/>
    <lineage>
        <taxon>Bacteria</taxon>
        <taxon>Pseudomonadati</taxon>
        <taxon>Pseudomonadota</taxon>
        <taxon>Alphaproteobacteria</taxon>
        <taxon>Rhodobacterales</taxon>
        <taxon>Roseobacteraceae</taxon>
        <taxon>Donghicola</taxon>
    </lineage>
</organism>
<dbReference type="Proteomes" id="UP000184085">
    <property type="component" value="Unassembled WGS sequence"/>
</dbReference>
<evidence type="ECO:0000256" key="4">
    <source>
        <dbReference type="ARBA" id="ARBA00022692"/>
    </source>
</evidence>
<dbReference type="RefSeq" id="WP_072702923.1">
    <property type="nucleotide sequence ID" value="NZ_FMJB01000015.1"/>
</dbReference>
<dbReference type="EMBL" id="FMJB01000015">
    <property type="protein sequence ID" value="SCM66114.1"/>
    <property type="molecule type" value="Genomic_DNA"/>
</dbReference>
<sequence length="127" mass="13944">MFDFAHPRRKRTPSLTPMIDVVFLLLVFFMLASRFGIDMEIPLNLAGQGAERAYSGPPRLVDITPEGVRLNGQTTDPERLASQIEALTESPEDTIVLRSKDGADVQAVVAVMQSLSEAGFSRLVLVE</sequence>
<keyword evidence="4 7" id="KW-0812">Transmembrane</keyword>
<name>A0A1M4MWU3_9RHOB</name>
<dbReference type="GO" id="GO:0005886">
    <property type="term" value="C:plasma membrane"/>
    <property type="evidence" value="ECO:0007669"/>
    <property type="project" value="UniProtKB-SubCell"/>
</dbReference>
<keyword evidence="9" id="KW-1185">Reference proteome</keyword>
<keyword evidence="7" id="KW-0813">Transport</keyword>
<dbReference type="AlphaFoldDB" id="A0A1M4MWU3"/>
<keyword evidence="7" id="KW-0653">Protein transport</keyword>
<evidence type="ECO:0000256" key="3">
    <source>
        <dbReference type="ARBA" id="ARBA00022475"/>
    </source>
</evidence>
<evidence type="ECO:0000313" key="8">
    <source>
        <dbReference type="EMBL" id="SCM66114.1"/>
    </source>
</evidence>
<comment type="similarity">
    <text evidence="2 7">Belongs to the ExbD/TolR family.</text>
</comment>
<evidence type="ECO:0000256" key="2">
    <source>
        <dbReference type="ARBA" id="ARBA00005811"/>
    </source>
</evidence>
<dbReference type="PANTHER" id="PTHR30558:SF3">
    <property type="entry name" value="BIOPOLYMER TRANSPORT PROTEIN EXBD-RELATED"/>
    <property type="match status" value="1"/>
</dbReference>
<keyword evidence="5" id="KW-1133">Transmembrane helix</keyword>
<dbReference type="GO" id="GO:0022857">
    <property type="term" value="F:transmembrane transporter activity"/>
    <property type="evidence" value="ECO:0007669"/>
    <property type="project" value="InterPro"/>
</dbReference>
<reference evidence="9" key="1">
    <citation type="submission" date="2016-09" db="EMBL/GenBank/DDBJ databases">
        <authorList>
            <person name="Wibberg D."/>
        </authorList>
    </citation>
    <scope>NUCLEOTIDE SEQUENCE [LARGE SCALE GENOMIC DNA]</scope>
</reference>
<proteinExistence type="inferred from homology"/>
<gene>
    <name evidence="8" type="ORF">KARMA_0287</name>
</gene>
<evidence type="ECO:0008006" key="10">
    <source>
        <dbReference type="Google" id="ProtNLM"/>
    </source>
</evidence>
<evidence type="ECO:0000256" key="5">
    <source>
        <dbReference type="ARBA" id="ARBA00022989"/>
    </source>
</evidence>
<evidence type="ECO:0000256" key="6">
    <source>
        <dbReference type="ARBA" id="ARBA00023136"/>
    </source>
</evidence>
<accession>A0A1M4MWU3</accession>
<evidence type="ECO:0000313" key="9">
    <source>
        <dbReference type="Proteomes" id="UP000184085"/>
    </source>
</evidence>
<comment type="subcellular location">
    <subcellularLocation>
        <location evidence="1">Cell membrane</location>
        <topology evidence="1">Single-pass membrane protein</topology>
    </subcellularLocation>
    <subcellularLocation>
        <location evidence="7">Cell membrane</location>
        <topology evidence="7">Single-pass type II membrane protein</topology>
    </subcellularLocation>
</comment>
<dbReference type="Gene3D" id="3.30.420.270">
    <property type="match status" value="1"/>
</dbReference>
<dbReference type="Pfam" id="PF02472">
    <property type="entry name" value="ExbD"/>
    <property type="match status" value="1"/>
</dbReference>
<evidence type="ECO:0000256" key="1">
    <source>
        <dbReference type="ARBA" id="ARBA00004162"/>
    </source>
</evidence>
<keyword evidence="3" id="KW-1003">Cell membrane</keyword>
<protein>
    <recommendedName>
        <fullName evidence="10">Biopolymer transporter ExbD</fullName>
    </recommendedName>
</protein>
<keyword evidence="6" id="KW-0472">Membrane</keyword>
<evidence type="ECO:0000256" key="7">
    <source>
        <dbReference type="RuleBase" id="RU003879"/>
    </source>
</evidence>
<dbReference type="GO" id="GO:0015031">
    <property type="term" value="P:protein transport"/>
    <property type="evidence" value="ECO:0007669"/>
    <property type="project" value="UniProtKB-KW"/>
</dbReference>